<evidence type="ECO:0000313" key="1">
    <source>
        <dbReference type="EMBL" id="KKL40789.1"/>
    </source>
</evidence>
<proteinExistence type="predicted"/>
<sequence length="132" mass="14064">MTSSYIEVKRAVHVENGRAIYLPSYADGQLGWGNLDLPDLSVVDTIQRYPLGTRLVDGDRAYRYAKAAGTLNPDLGVHNTQDQALGFSSISAAADQYATTFTMAVGATAGHAFNGIIDADEMAGGYVVVFKS</sequence>
<organism evidence="1">
    <name type="scientific">marine sediment metagenome</name>
    <dbReference type="NCBI Taxonomy" id="412755"/>
    <lineage>
        <taxon>unclassified sequences</taxon>
        <taxon>metagenomes</taxon>
        <taxon>ecological metagenomes</taxon>
    </lineage>
</organism>
<feature type="non-terminal residue" evidence="1">
    <location>
        <position position="132"/>
    </location>
</feature>
<accession>A0A0F9EZD4</accession>
<protein>
    <submittedName>
        <fullName evidence="1">Uncharacterized protein</fullName>
    </submittedName>
</protein>
<reference evidence="1" key="1">
    <citation type="journal article" date="2015" name="Nature">
        <title>Complex archaea that bridge the gap between prokaryotes and eukaryotes.</title>
        <authorList>
            <person name="Spang A."/>
            <person name="Saw J.H."/>
            <person name="Jorgensen S.L."/>
            <person name="Zaremba-Niedzwiedzka K."/>
            <person name="Martijn J."/>
            <person name="Lind A.E."/>
            <person name="van Eijk R."/>
            <person name="Schleper C."/>
            <person name="Guy L."/>
            <person name="Ettema T.J."/>
        </authorList>
    </citation>
    <scope>NUCLEOTIDE SEQUENCE</scope>
</reference>
<dbReference type="AlphaFoldDB" id="A0A0F9EZD4"/>
<dbReference type="EMBL" id="LAZR01034840">
    <property type="protein sequence ID" value="KKL40789.1"/>
    <property type="molecule type" value="Genomic_DNA"/>
</dbReference>
<gene>
    <name evidence="1" type="ORF">LCGC14_2367910</name>
</gene>
<name>A0A0F9EZD4_9ZZZZ</name>
<comment type="caution">
    <text evidence="1">The sequence shown here is derived from an EMBL/GenBank/DDBJ whole genome shotgun (WGS) entry which is preliminary data.</text>
</comment>